<gene>
    <name evidence="1" type="ORF">CROQUDRAFT_661127</name>
</gene>
<accession>A0A9P6NGC3</accession>
<evidence type="ECO:0000313" key="1">
    <source>
        <dbReference type="EMBL" id="KAG0143508.1"/>
    </source>
</evidence>
<protein>
    <submittedName>
        <fullName evidence="1">Uncharacterized protein</fullName>
    </submittedName>
</protein>
<sequence>MESTQPRSKFMRSCTFVPNTLLLALIAFPRFKRHTHTHKTCNTNLHSPKIAERN</sequence>
<dbReference type="AlphaFoldDB" id="A0A9P6NGC3"/>
<dbReference type="EMBL" id="MU167317">
    <property type="protein sequence ID" value="KAG0143508.1"/>
    <property type="molecule type" value="Genomic_DNA"/>
</dbReference>
<organism evidence="1 2">
    <name type="scientific">Cronartium quercuum f. sp. fusiforme G11</name>
    <dbReference type="NCBI Taxonomy" id="708437"/>
    <lineage>
        <taxon>Eukaryota</taxon>
        <taxon>Fungi</taxon>
        <taxon>Dikarya</taxon>
        <taxon>Basidiomycota</taxon>
        <taxon>Pucciniomycotina</taxon>
        <taxon>Pucciniomycetes</taxon>
        <taxon>Pucciniales</taxon>
        <taxon>Coleosporiaceae</taxon>
        <taxon>Cronartium</taxon>
    </lineage>
</organism>
<keyword evidence="2" id="KW-1185">Reference proteome</keyword>
<name>A0A9P6NGC3_9BASI</name>
<comment type="caution">
    <text evidence="1">The sequence shown here is derived from an EMBL/GenBank/DDBJ whole genome shotgun (WGS) entry which is preliminary data.</text>
</comment>
<dbReference type="Proteomes" id="UP000886653">
    <property type="component" value="Unassembled WGS sequence"/>
</dbReference>
<proteinExistence type="predicted"/>
<reference evidence="1" key="1">
    <citation type="submission" date="2013-11" db="EMBL/GenBank/DDBJ databases">
        <title>Genome sequence of the fusiform rust pathogen reveals effectors for host alternation and coevolution with pine.</title>
        <authorList>
            <consortium name="DOE Joint Genome Institute"/>
            <person name="Smith K."/>
            <person name="Pendleton A."/>
            <person name="Kubisiak T."/>
            <person name="Anderson C."/>
            <person name="Salamov A."/>
            <person name="Aerts A."/>
            <person name="Riley R."/>
            <person name="Clum A."/>
            <person name="Lindquist E."/>
            <person name="Ence D."/>
            <person name="Campbell M."/>
            <person name="Kronenberg Z."/>
            <person name="Feau N."/>
            <person name="Dhillon B."/>
            <person name="Hamelin R."/>
            <person name="Burleigh J."/>
            <person name="Smith J."/>
            <person name="Yandell M."/>
            <person name="Nelson C."/>
            <person name="Grigoriev I."/>
            <person name="Davis J."/>
        </authorList>
    </citation>
    <scope>NUCLEOTIDE SEQUENCE</scope>
    <source>
        <strain evidence="1">G11</strain>
    </source>
</reference>
<evidence type="ECO:0000313" key="2">
    <source>
        <dbReference type="Proteomes" id="UP000886653"/>
    </source>
</evidence>